<keyword evidence="2" id="KW-1185">Reference proteome</keyword>
<gene>
    <name evidence="1" type="ORF">AB1207_02695</name>
</gene>
<proteinExistence type="predicted"/>
<sequence length="110" mass="11507">MCGACGTGRARGPWEDVVAGRGPRELAARTRALQDLLTGLRWRVAPWGVSGYTVTRPTGATFLAPDLDAVTDAALAAGWEPPATATSPAVELVLRSAARHQGTTPARSRN</sequence>
<evidence type="ECO:0000313" key="2">
    <source>
        <dbReference type="Proteomes" id="UP001555826"/>
    </source>
</evidence>
<accession>A0ABV3P1Z2</accession>
<dbReference type="EMBL" id="JBFNQN010000002">
    <property type="protein sequence ID" value="MEW9263647.1"/>
    <property type="molecule type" value="Genomic_DNA"/>
</dbReference>
<dbReference type="Proteomes" id="UP001555826">
    <property type="component" value="Unassembled WGS sequence"/>
</dbReference>
<dbReference type="RefSeq" id="WP_367636252.1">
    <property type="nucleotide sequence ID" value="NZ_JBFNQN010000002.1"/>
</dbReference>
<reference evidence="1 2" key="1">
    <citation type="submission" date="2024-07" db="EMBL/GenBank/DDBJ databases">
        <authorList>
            <person name="Thanompreechachai J."/>
            <person name="Duangmal K."/>
        </authorList>
    </citation>
    <scope>NUCLEOTIDE SEQUENCE [LARGE SCALE GENOMIC DNA]</scope>
    <source>
        <strain evidence="1 2">KCTC 19886</strain>
    </source>
</reference>
<name>A0ABV3P1Z2_9ACTN</name>
<evidence type="ECO:0000313" key="1">
    <source>
        <dbReference type="EMBL" id="MEW9263647.1"/>
    </source>
</evidence>
<protein>
    <submittedName>
        <fullName evidence="1">Uncharacterized protein</fullName>
    </submittedName>
</protein>
<organism evidence="1 2">
    <name type="scientific">Kineococcus endophyticus</name>
    <dbReference type="NCBI Taxonomy" id="1181883"/>
    <lineage>
        <taxon>Bacteria</taxon>
        <taxon>Bacillati</taxon>
        <taxon>Actinomycetota</taxon>
        <taxon>Actinomycetes</taxon>
        <taxon>Kineosporiales</taxon>
        <taxon>Kineosporiaceae</taxon>
        <taxon>Kineococcus</taxon>
    </lineage>
</organism>
<comment type="caution">
    <text evidence="1">The sequence shown here is derived from an EMBL/GenBank/DDBJ whole genome shotgun (WGS) entry which is preliminary data.</text>
</comment>